<protein>
    <submittedName>
        <fullName evidence="1">Uncharacterized protein</fullName>
    </submittedName>
</protein>
<evidence type="ECO:0000313" key="2">
    <source>
        <dbReference type="Proteomes" id="UP001143856"/>
    </source>
</evidence>
<dbReference type="EMBL" id="JAPDGR010001954">
    <property type="protein sequence ID" value="KAJ2978474.1"/>
    <property type="molecule type" value="Genomic_DNA"/>
</dbReference>
<comment type="caution">
    <text evidence="1">The sequence shown here is derived from an EMBL/GenBank/DDBJ whole genome shotgun (WGS) entry which is preliminary data.</text>
</comment>
<keyword evidence="2" id="KW-1185">Reference proteome</keyword>
<accession>A0ACC1NJ76</accession>
<gene>
    <name evidence="1" type="ORF">NUW58_g7483</name>
</gene>
<sequence>MRITAATAMPTAYHRHTSGTVSSAAGLGARVGHRPSGSRGHVATWSTSSNDGLGANTMSVTPSEDSLAGATTLLLDSSHSKRQGSSWASIARRARFANINGTGIDNRPLSSRKLFILLCLVFVLSGSVWVIRRNHAKRVAREAAIIDIYLPPVAHLSGRENSVQTDPLQWLRQNTIPSIDEMPEQYQQSLLETRPKAAFIALVRNSEVEEMVYSMTQLEARFNGRPTHHYDWVFFNDEEFSEEFILGVRNATNSRCYFEIIPNEHWSVPSWIDPTRFDVGRQFMGSIGVGKAWLQSYHHMCRWNAGLFALEKRLAFYEFFWRVEPGVDFSCSINYDVFRFMRDNNMAYGFNMAILDDARSFPSLWDRTKTFIKKNRGMIHEDADYDWLLQDLRDTHRGDGAMRPSQPADEEDDTKYFDRLEYNNCQFYSNFEVGSLDFFRSKEHRAYFEHLDKTGGFYYERFGDAPIHTLSVSLFLPRSRIWYFRDIGYAHGLCEQCPPHQFRLTLDSEVQHETHVRAVAANASLLEKHRRWEMLSQDFIRQGGIPGLSCGCTVSAIDHNNAKLVPFESKQHKPDHPCIRLYLGGKWLERRDDWDQEAEIAAGRDGSGGYLLDGLESNPFADNYSDETK</sequence>
<dbReference type="Proteomes" id="UP001143856">
    <property type="component" value="Unassembled WGS sequence"/>
</dbReference>
<evidence type="ECO:0000313" key="1">
    <source>
        <dbReference type="EMBL" id="KAJ2978474.1"/>
    </source>
</evidence>
<proteinExistence type="predicted"/>
<name>A0ACC1NJ76_9PEZI</name>
<organism evidence="1 2">
    <name type="scientific">Xylaria curta</name>
    <dbReference type="NCBI Taxonomy" id="42375"/>
    <lineage>
        <taxon>Eukaryota</taxon>
        <taxon>Fungi</taxon>
        <taxon>Dikarya</taxon>
        <taxon>Ascomycota</taxon>
        <taxon>Pezizomycotina</taxon>
        <taxon>Sordariomycetes</taxon>
        <taxon>Xylariomycetidae</taxon>
        <taxon>Xylariales</taxon>
        <taxon>Xylariaceae</taxon>
        <taxon>Xylaria</taxon>
    </lineage>
</organism>
<reference evidence="1" key="1">
    <citation type="submission" date="2022-10" db="EMBL/GenBank/DDBJ databases">
        <title>Genome Sequence of Xylaria curta.</title>
        <authorList>
            <person name="Buettner E."/>
        </authorList>
    </citation>
    <scope>NUCLEOTIDE SEQUENCE</scope>
    <source>
        <strain evidence="1">Babe10</strain>
    </source>
</reference>